<feature type="signal peptide" evidence="1">
    <location>
        <begin position="1"/>
        <end position="19"/>
    </location>
</feature>
<keyword evidence="1" id="KW-0732">Signal</keyword>
<comment type="caution">
    <text evidence="2">The sequence shown here is derived from an EMBL/GenBank/DDBJ whole genome shotgun (WGS) entry which is preliminary data.</text>
</comment>
<evidence type="ECO:0000313" key="3">
    <source>
        <dbReference type="Proteomes" id="UP000315648"/>
    </source>
</evidence>
<dbReference type="RefSeq" id="WP_144353925.1">
    <property type="nucleotide sequence ID" value="NZ_CBCRVV010000008.1"/>
</dbReference>
<proteinExistence type="predicted"/>
<gene>
    <name evidence="2" type="ORF">FPL22_15570</name>
</gene>
<sequence length="138" mass="15487">MKPLCLLLFVFCLGGHLPAAVLTTARETKASTTLVDGKYLHERTVEVVVGLSEEELSKKPMVEVFYIEMDSPDKFEVGYTGYYIRTLNFTQAVVVRPEGPRNMKDVWAARITLDGKAVAWKGENAAALKWIKALNPRR</sequence>
<protein>
    <submittedName>
        <fullName evidence="2">Uncharacterized protein</fullName>
    </submittedName>
</protein>
<evidence type="ECO:0000313" key="2">
    <source>
        <dbReference type="EMBL" id="TSJ77504.1"/>
    </source>
</evidence>
<dbReference type="EMBL" id="VMBG01000002">
    <property type="protein sequence ID" value="TSJ77504.1"/>
    <property type="molecule type" value="Genomic_DNA"/>
</dbReference>
<keyword evidence="3" id="KW-1185">Reference proteome</keyword>
<dbReference type="Proteomes" id="UP000315648">
    <property type="component" value="Unassembled WGS sequence"/>
</dbReference>
<reference evidence="2 3" key="1">
    <citation type="submission" date="2019-07" db="EMBL/GenBank/DDBJ databases">
        <title>Description of 53C-WASEF.</title>
        <authorList>
            <person name="Pitt A."/>
            <person name="Hahn M.W."/>
        </authorList>
    </citation>
    <scope>NUCLEOTIDE SEQUENCE [LARGE SCALE GENOMIC DNA]</scope>
    <source>
        <strain evidence="2 3">53C-WASEF</strain>
    </source>
</reference>
<accession>A0A556QLJ4</accession>
<organism evidence="2 3">
    <name type="scientific">Rariglobus hedericola</name>
    <dbReference type="NCBI Taxonomy" id="2597822"/>
    <lineage>
        <taxon>Bacteria</taxon>
        <taxon>Pseudomonadati</taxon>
        <taxon>Verrucomicrobiota</taxon>
        <taxon>Opitutia</taxon>
        <taxon>Opitutales</taxon>
        <taxon>Opitutaceae</taxon>
        <taxon>Rariglobus</taxon>
    </lineage>
</organism>
<dbReference type="AlphaFoldDB" id="A0A556QLJ4"/>
<feature type="chain" id="PRO_5021870438" evidence="1">
    <location>
        <begin position="20"/>
        <end position="138"/>
    </location>
</feature>
<name>A0A556QLJ4_9BACT</name>
<evidence type="ECO:0000256" key="1">
    <source>
        <dbReference type="SAM" id="SignalP"/>
    </source>
</evidence>